<dbReference type="GO" id="GO:0005886">
    <property type="term" value="C:plasma membrane"/>
    <property type="evidence" value="ECO:0007669"/>
    <property type="project" value="UniProtKB-SubCell"/>
</dbReference>
<evidence type="ECO:0000313" key="10">
    <source>
        <dbReference type="Proteomes" id="UP000014411"/>
    </source>
</evidence>
<feature type="transmembrane region" description="Helical" evidence="7">
    <location>
        <begin position="176"/>
        <end position="199"/>
    </location>
</feature>
<evidence type="ECO:0000256" key="3">
    <source>
        <dbReference type="ARBA" id="ARBA00022475"/>
    </source>
</evidence>
<dbReference type="SUPFAM" id="SSF161098">
    <property type="entry name" value="MetI-like"/>
    <property type="match status" value="1"/>
</dbReference>
<dbReference type="Pfam" id="PF00528">
    <property type="entry name" value="BPD_transp_1"/>
    <property type="match status" value="1"/>
</dbReference>
<keyword evidence="4 7" id="KW-0812">Transmembrane</keyword>
<dbReference type="eggNOG" id="COG0601">
    <property type="taxonomic scope" value="Bacteria"/>
</dbReference>
<feature type="transmembrane region" description="Helical" evidence="7">
    <location>
        <begin position="285"/>
        <end position="306"/>
    </location>
</feature>
<feature type="transmembrane region" description="Helical" evidence="7">
    <location>
        <begin position="52"/>
        <end position="73"/>
    </location>
</feature>
<feature type="transmembrane region" description="Helical" evidence="7">
    <location>
        <begin position="143"/>
        <end position="164"/>
    </location>
</feature>
<reference evidence="9 10" key="1">
    <citation type="journal article" date="2012" name="J. Bacteriol.">
        <title>Genome sequence of Rhizobium grahamii CCGE502, a broad-host-range symbiont with low nodulation competitiveness in Phaseolus vulgaris.</title>
        <authorList>
            <person name="Althabegoiti M.J."/>
            <person name="Lozano L."/>
            <person name="Torres-Tejerizo G."/>
            <person name="Ormeno-Orrillo E."/>
            <person name="Rogel M.A."/>
            <person name="Gonzalez V."/>
            <person name="Martinez-Romero E."/>
        </authorList>
    </citation>
    <scope>NUCLEOTIDE SEQUENCE [LARGE SCALE GENOMIC DNA]</scope>
    <source>
        <strain evidence="9 10">CCGE 502</strain>
    </source>
</reference>
<comment type="caution">
    <text evidence="9">The sequence shown here is derived from an EMBL/GenBank/DDBJ whole genome shotgun (WGS) entry which is preliminary data.</text>
</comment>
<dbReference type="InterPro" id="IPR045621">
    <property type="entry name" value="BPD_transp_1_N"/>
</dbReference>
<sequence>MGRRAMAFVMPVRSVPRSDEGTEYAKQRSFRRSAERAPARYFLMFRILSVRLLQAILVMVAVTAIAFIMFRFVGDPVAAMVREGATQAEKDALRATLGLDKPLVVQFLEFVGRVLQGNFGTSFRYQQPVGVLLLGRLPATLELVLVATVMSLAVGIPLGVVCALKPNGFWSRLTQSLTLVGISMPTFVTGLLLILVFAVNLRWLPSSGRGDLVDLGFWQTGFLTVSGLKSLILPSITLALFQLTLIMRLVRSEMIDVLSSDYIRFAFARGLPRSYIYGRLALRNALMPVVTVTGLQIGQLIAFAIVTETVFQWPGMGLLFTNAVGYPDIPVLSAYLLFVGFLFVLINMIVDILYTFIDPRLRTR</sequence>
<dbReference type="HOGENOM" id="CLU_036879_0_0_5"/>
<dbReference type="InterPro" id="IPR035906">
    <property type="entry name" value="MetI-like_sf"/>
</dbReference>
<dbReference type="PANTHER" id="PTHR43163">
    <property type="entry name" value="DIPEPTIDE TRANSPORT SYSTEM PERMEASE PROTEIN DPPB-RELATED"/>
    <property type="match status" value="1"/>
</dbReference>
<evidence type="ECO:0000256" key="2">
    <source>
        <dbReference type="ARBA" id="ARBA00022448"/>
    </source>
</evidence>
<evidence type="ECO:0000256" key="6">
    <source>
        <dbReference type="ARBA" id="ARBA00023136"/>
    </source>
</evidence>
<organism evidence="9 10">
    <name type="scientific">Rhizobium grahamii CCGE 502</name>
    <dbReference type="NCBI Taxonomy" id="990285"/>
    <lineage>
        <taxon>Bacteria</taxon>
        <taxon>Pseudomonadati</taxon>
        <taxon>Pseudomonadota</taxon>
        <taxon>Alphaproteobacteria</taxon>
        <taxon>Hyphomicrobiales</taxon>
        <taxon>Rhizobiaceae</taxon>
        <taxon>Rhizobium/Agrobacterium group</taxon>
        <taxon>Rhizobium</taxon>
    </lineage>
</organism>
<evidence type="ECO:0000313" key="9">
    <source>
        <dbReference type="EMBL" id="EPE97462.1"/>
    </source>
</evidence>
<dbReference type="STRING" id="990285.RGCCGE502_15505"/>
<dbReference type="GO" id="GO:0055085">
    <property type="term" value="P:transmembrane transport"/>
    <property type="evidence" value="ECO:0007669"/>
    <property type="project" value="InterPro"/>
</dbReference>
<keyword evidence="10" id="KW-1185">Reference proteome</keyword>
<dbReference type="AlphaFoldDB" id="S3HF22"/>
<name>S3HF22_9HYPH</name>
<keyword evidence="5 7" id="KW-1133">Transmembrane helix</keyword>
<dbReference type="Pfam" id="PF19300">
    <property type="entry name" value="BPD_transp_1_N"/>
    <property type="match status" value="1"/>
</dbReference>
<keyword evidence="2 7" id="KW-0813">Transport</keyword>
<dbReference type="PANTHER" id="PTHR43163:SF2">
    <property type="entry name" value="ABC TRANSPORTER PERMEASE PROTEIN"/>
    <property type="match status" value="1"/>
</dbReference>
<comment type="subcellular location">
    <subcellularLocation>
        <location evidence="1 7">Cell membrane</location>
        <topology evidence="1 7">Multi-pass membrane protein</topology>
    </subcellularLocation>
</comment>
<dbReference type="Gene3D" id="1.10.3720.10">
    <property type="entry name" value="MetI-like"/>
    <property type="match status" value="1"/>
</dbReference>
<evidence type="ECO:0000256" key="1">
    <source>
        <dbReference type="ARBA" id="ARBA00004651"/>
    </source>
</evidence>
<feature type="transmembrane region" description="Helical" evidence="7">
    <location>
        <begin position="334"/>
        <end position="357"/>
    </location>
</feature>
<evidence type="ECO:0000259" key="8">
    <source>
        <dbReference type="PROSITE" id="PS50928"/>
    </source>
</evidence>
<evidence type="ECO:0000256" key="5">
    <source>
        <dbReference type="ARBA" id="ARBA00022989"/>
    </source>
</evidence>
<dbReference type="EMBL" id="AEYE02000015">
    <property type="protein sequence ID" value="EPE97462.1"/>
    <property type="molecule type" value="Genomic_DNA"/>
</dbReference>
<dbReference type="Proteomes" id="UP000014411">
    <property type="component" value="Unassembled WGS sequence"/>
</dbReference>
<gene>
    <name evidence="9" type="ORF">RGCCGE502_15505</name>
</gene>
<protein>
    <submittedName>
        <fullName evidence="9">Dipeptide transport system permease protein dppB</fullName>
    </submittedName>
</protein>
<evidence type="ECO:0000256" key="7">
    <source>
        <dbReference type="RuleBase" id="RU363032"/>
    </source>
</evidence>
<evidence type="ECO:0000256" key="4">
    <source>
        <dbReference type="ARBA" id="ARBA00022692"/>
    </source>
</evidence>
<accession>S3HF22</accession>
<dbReference type="InterPro" id="IPR000515">
    <property type="entry name" value="MetI-like"/>
</dbReference>
<keyword evidence="6 7" id="KW-0472">Membrane</keyword>
<comment type="similarity">
    <text evidence="7">Belongs to the binding-protein-dependent transport system permease family.</text>
</comment>
<proteinExistence type="inferred from homology"/>
<feature type="domain" description="ABC transmembrane type-1" evidence="8">
    <location>
        <begin position="137"/>
        <end position="354"/>
    </location>
</feature>
<dbReference type="CDD" id="cd06261">
    <property type="entry name" value="TM_PBP2"/>
    <property type="match status" value="1"/>
</dbReference>
<keyword evidence="3" id="KW-1003">Cell membrane</keyword>
<dbReference type="PROSITE" id="PS50928">
    <property type="entry name" value="ABC_TM1"/>
    <property type="match status" value="1"/>
</dbReference>